<dbReference type="eggNOG" id="COG1396">
    <property type="taxonomic scope" value="Bacteria"/>
</dbReference>
<proteinExistence type="predicted"/>
<dbReference type="PROSITE" id="PS50943">
    <property type="entry name" value="HTH_CROC1"/>
    <property type="match status" value="1"/>
</dbReference>
<gene>
    <name evidence="5" type="ORF">BA70_14745</name>
</gene>
<dbReference type="GO" id="GO:0003700">
    <property type="term" value="F:DNA-binding transcription factor activity"/>
    <property type="evidence" value="ECO:0007669"/>
    <property type="project" value="TreeGrafter"/>
</dbReference>
<keyword evidence="3" id="KW-0804">Transcription</keyword>
<feature type="domain" description="HTH cro/C1-type" evidence="4">
    <location>
        <begin position="12"/>
        <end position="66"/>
    </location>
</feature>
<dbReference type="SMART" id="SM00530">
    <property type="entry name" value="HTH_XRE"/>
    <property type="match status" value="1"/>
</dbReference>
<dbReference type="Proteomes" id="UP000028091">
    <property type="component" value="Unassembled WGS sequence"/>
</dbReference>
<reference evidence="5 6" key="1">
    <citation type="submission" date="2012-09" db="EMBL/GenBank/DDBJ databases">
        <title>Genome Sequence of Bacillus sp. DW5-4.</title>
        <authorList>
            <person name="Lai Q."/>
            <person name="Liu Y."/>
            <person name="Shao Z."/>
        </authorList>
    </citation>
    <scope>NUCLEOTIDE SEQUENCE [LARGE SCALE GENOMIC DNA]</scope>
    <source>
        <strain evidence="5 6">DW5-4</strain>
    </source>
</reference>
<dbReference type="GO" id="GO:0005829">
    <property type="term" value="C:cytosol"/>
    <property type="evidence" value="ECO:0007669"/>
    <property type="project" value="TreeGrafter"/>
</dbReference>
<dbReference type="PANTHER" id="PTHR46797:SF23">
    <property type="entry name" value="HTH-TYPE TRANSCRIPTIONAL REGULATOR SUTR"/>
    <property type="match status" value="1"/>
</dbReference>
<dbReference type="CDD" id="cd00093">
    <property type="entry name" value="HTH_XRE"/>
    <property type="match status" value="1"/>
</dbReference>
<evidence type="ECO:0000256" key="1">
    <source>
        <dbReference type="ARBA" id="ARBA00023015"/>
    </source>
</evidence>
<evidence type="ECO:0000259" key="4">
    <source>
        <dbReference type="PROSITE" id="PS50943"/>
    </source>
</evidence>
<evidence type="ECO:0000313" key="5">
    <source>
        <dbReference type="EMBL" id="KEP24860.1"/>
    </source>
</evidence>
<name>A0A081L6I4_9BACI</name>
<dbReference type="InterPro" id="IPR001387">
    <property type="entry name" value="Cro/C1-type_HTH"/>
</dbReference>
<evidence type="ECO:0000256" key="3">
    <source>
        <dbReference type="ARBA" id="ARBA00023163"/>
    </source>
</evidence>
<keyword evidence="2" id="KW-0238">DNA-binding</keyword>
<dbReference type="InterPro" id="IPR050807">
    <property type="entry name" value="TransReg_Diox_bact_type"/>
</dbReference>
<evidence type="ECO:0000313" key="6">
    <source>
        <dbReference type="Proteomes" id="UP000028091"/>
    </source>
</evidence>
<dbReference type="GO" id="GO:0003677">
    <property type="term" value="F:DNA binding"/>
    <property type="evidence" value="ECO:0007669"/>
    <property type="project" value="UniProtKB-KW"/>
</dbReference>
<dbReference type="EMBL" id="JOTP01000043">
    <property type="protein sequence ID" value="KEP24860.1"/>
    <property type="molecule type" value="Genomic_DNA"/>
</dbReference>
<dbReference type="OrthoDB" id="9814553at2"/>
<protein>
    <recommendedName>
        <fullName evidence="4">HTH cro/C1-type domain-containing protein</fullName>
    </recommendedName>
</protein>
<dbReference type="PANTHER" id="PTHR46797">
    <property type="entry name" value="HTH-TYPE TRANSCRIPTIONAL REGULATOR"/>
    <property type="match status" value="1"/>
</dbReference>
<dbReference type="RefSeq" id="WP_051691194.1">
    <property type="nucleotide sequence ID" value="NZ_JOTP01000043.1"/>
</dbReference>
<dbReference type="Pfam" id="PF01381">
    <property type="entry name" value="HTH_3"/>
    <property type="match status" value="1"/>
</dbReference>
<accession>A0A081L6I4</accession>
<dbReference type="Gene3D" id="1.10.260.40">
    <property type="entry name" value="lambda repressor-like DNA-binding domains"/>
    <property type="match status" value="1"/>
</dbReference>
<evidence type="ECO:0000256" key="2">
    <source>
        <dbReference type="ARBA" id="ARBA00023125"/>
    </source>
</evidence>
<comment type="caution">
    <text evidence="5">The sequence shown here is derived from an EMBL/GenBank/DDBJ whole genome shotgun (WGS) entry which is preliminary data.</text>
</comment>
<sequence>MDELINFVGQRLRGLRKAKGWTQEKFAEESGHQASYIAGVERGERNITLDTLEKLLLVLEVKPATFFSVSEEDNLLENLKAHVSLLSTRSHSEVELINKISQEIFETIDSQTEK</sequence>
<dbReference type="SUPFAM" id="SSF47413">
    <property type="entry name" value="lambda repressor-like DNA-binding domains"/>
    <property type="match status" value="1"/>
</dbReference>
<dbReference type="AlphaFoldDB" id="A0A081L6I4"/>
<dbReference type="InterPro" id="IPR010982">
    <property type="entry name" value="Lambda_DNA-bd_dom_sf"/>
</dbReference>
<keyword evidence="1" id="KW-0805">Transcription regulation</keyword>
<organism evidence="5 6">
    <name type="scientific">Bacillus zhangzhouensis</name>
    <dbReference type="NCBI Taxonomy" id="1178540"/>
    <lineage>
        <taxon>Bacteria</taxon>
        <taxon>Bacillati</taxon>
        <taxon>Bacillota</taxon>
        <taxon>Bacilli</taxon>
        <taxon>Bacillales</taxon>
        <taxon>Bacillaceae</taxon>
        <taxon>Bacillus</taxon>
    </lineage>
</organism>
<keyword evidence="6" id="KW-1185">Reference proteome</keyword>